<name>A0A9P3L9E0_9APHY</name>
<evidence type="ECO:0008006" key="4">
    <source>
        <dbReference type="Google" id="ProtNLM"/>
    </source>
</evidence>
<evidence type="ECO:0000313" key="2">
    <source>
        <dbReference type="EMBL" id="GJE86424.1"/>
    </source>
</evidence>
<feature type="compositionally biased region" description="Basic residues" evidence="1">
    <location>
        <begin position="9"/>
        <end position="21"/>
    </location>
</feature>
<dbReference type="EMBL" id="BPQB01000004">
    <property type="protein sequence ID" value="GJE86424.1"/>
    <property type="molecule type" value="Genomic_DNA"/>
</dbReference>
<proteinExistence type="predicted"/>
<sequence length="472" mass="53163">MLPHETRNKRTGRPPRAKSAAHHTPSTPRLPPELCDMVIDHLFDDKPSLAMCSLVSHSWLRAARYHLFDSICVHCEKDANAFENFLGYLRSTPSIRAYIKDVCFDGFHEGDPEAEELEDTLESTYLSAVTALLPAVHSYTFINCQWGRSADEASACGLVPLRSLHINSFVAASEDAKNKLRILRHFSHIEHLHLANMWLGHFGVDEHDGDGASCDDRPGAPAETRVRKMSLSMANICLNFLEYLRVQPFMKSLQSFRVVDLFHADYLEEHQDLTFVGELLRDRLSSTLEELNLELPRLAEGESAEIYSQLNLSSCQALRNVILRMPVRREIDAVDAETAREQADGTGTSAEPSGIPVPAPSKPGLFTLEEWRAPLAILSQLPTNTKSVSLNVELEGTNDAIYTHLREKVDWQQLDSILAKLPALESFSLRRVKEQLPYTAPWTKAQHDLIIRKLPSLRERQVLGCRWNSGVQ</sequence>
<dbReference type="OrthoDB" id="2796703at2759"/>
<accession>A0A9P3L9E0</accession>
<organism evidence="2 3">
    <name type="scientific">Phanerochaete sordida</name>
    <dbReference type="NCBI Taxonomy" id="48140"/>
    <lineage>
        <taxon>Eukaryota</taxon>
        <taxon>Fungi</taxon>
        <taxon>Dikarya</taxon>
        <taxon>Basidiomycota</taxon>
        <taxon>Agaricomycotina</taxon>
        <taxon>Agaricomycetes</taxon>
        <taxon>Polyporales</taxon>
        <taxon>Phanerochaetaceae</taxon>
        <taxon>Phanerochaete</taxon>
    </lineage>
</organism>
<evidence type="ECO:0000313" key="3">
    <source>
        <dbReference type="Proteomes" id="UP000703269"/>
    </source>
</evidence>
<reference evidence="2 3" key="1">
    <citation type="submission" date="2021-08" db="EMBL/GenBank/DDBJ databases">
        <title>Draft Genome Sequence of Phanerochaete sordida strain YK-624.</title>
        <authorList>
            <person name="Mori T."/>
            <person name="Dohra H."/>
            <person name="Suzuki T."/>
            <person name="Kawagishi H."/>
            <person name="Hirai H."/>
        </authorList>
    </citation>
    <scope>NUCLEOTIDE SEQUENCE [LARGE SCALE GENOMIC DNA]</scope>
    <source>
        <strain evidence="2 3">YK-624</strain>
    </source>
</reference>
<feature type="compositionally biased region" description="Basic and acidic residues" evidence="1">
    <location>
        <begin position="334"/>
        <end position="343"/>
    </location>
</feature>
<dbReference type="Proteomes" id="UP000703269">
    <property type="component" value="Unassembled WGS sequence"/>
</dbReference>
<dbReference type="SUPFAM" id="SSF81383">
    <property type="entry name" value="F-box domain"/>
    <property type="match status" value="1"/>
</dbReference>
<feature type="region of interest" description="Disordered" evidence="1">
    <location>
        <begin position="1"/>
        <end position="29"/>
    </location>
</feature>
<feature type="region of interest" description="Disordered" evidence="1">
    <location>
        <begin position="334"/>
        <end position="358"/>
    </location>
</feature>
<evidence type="ECO:0000256" key="1">
    <source>
        <dbReference type="SAM" id="MobiDB-lite"/>
    </source>
</evidence>
<protein>
    <recommendedName>
        <fullName evidence="4">F-box domain-containing protein</fullName>
    </recommendedName>
</protein>
<comment type="caution">
    <text evidence="2">The sequence shown here is derived from an EMBL/GenBank/DDBJ whole genome shotgun (WGS) entry which is preliminary data.</text>
</comment>
<keyword evidence="3" id="KW-1185">Reference proteome</keyword>
<dbReference type="InterPro" id="IPR036047">
    <property type="entry name" value="F-box-like_dom_sf"/>
</dbReference>
<gene>
    <name evidence="2" type="ORF">PsYK624_025040</name>
</gene>
<dbReference type="AlphaFoldDB" id="A0A9P3L9E0"/>